<dbReference type="Pfam" id="PF00122">
    <property type="entry name" value="E1-E2_ATPase"/>
    <property type="match status" value="1"/>
</dbReference>
<keyword evidence="3 13" id="KW-0812">Transmembrane</keyword>
<feature type="transmembrane region" description="Helical" evidence="13">
    <location>
        <begin position="764"/>
        <end position="786"/>
    </location>
</feature>
<dbReference type="GO" id="GO:0036376">
    <property type="term" value="P:sodium ion export across plasma membrane"/>
    <property type="evidence" value="ECO:0007669"/>
    <property type="project" value="TreeGrafter"/>
</dbReference>
<evidence type="ECO:0000256" key="2">
    <source>
        <dbReference type="ARBA" id="ARBA00022475"/>
    </source>
</evidence>
<dbReference type="Gene3D" id="1.25.40.20">
    <property type="entry name" value="Ankyrin repeat-containing domain"/>
    <property type="match status" value="1"/>
</dbReference>
<evidence type="ECO:0000313" key="17">
    <source>
        <dbReference type="EMBL" id="DAZ97159.1"/>
    </source>
</evidence>
<feature type="transmembrane region" description="Helical" evidence="13">
    <location>
        <begin position="234"/>
        <end position="255"/>
    </location>
</feature>
<reference evidence="17" key="2">
    <citation type="journal article" date="2023" name="Microbiol Resour">
        <title>Decontamination and Annotation of the Draft Genome Sequence of the Oomycete Lagenidium giganteum ARSEF 373.</title>
        <authorList>
            <person name="Morgan W.R."/>
            <person name="Tartar A."/>
        </authorList>
    </citation>
    <scope>NUCLEOTIDE SEQUENCE</scope>
    <source>
        <strain evidence="17">ARSEF 373</strain>
    </source>
</reference>
<feature type="transmembrane region" description="Helical" evidence="13">
    <location>
        <begin position="1497"/>
        <end position="1516"/>
    </location>
</feature>
<keyword evidence="6" id="KW-1278">Translocase</keyword>
<dbReference type="NCBIfam" id="TIGR01494">
    <property type="entry name" value="ATPase_P-type"/>
    <property type="match status" value="2"/>
</dbReference>
<dbReference type="InterPro" id="IPR023298">
    <property type="entry name" value="ATPase_P-typ_TM_dom_sf"/>
</dbReference>
<dbReference type="GO" id="GO:0006883">
    <property type="term" value="P:intracellular sodium ion homeostasis"/>
    <property type="evidence" value="ECO:0007669"/>
    <property type="project" value="TreeGrafter"/>
</dbReference>
<dbReference type="InterPro" id="IPR005821">
    <property type="entry name" value="Ion_trans_dom"/>
</dbReference>
<dbReference type="InterPro" id="IPR023299">
    <property type="entry name" value="ATPase_P-typ_cyto_dom_N"/>
</dbReference>
<dbReference type="GO" id="GO:1902600">
    <property type="term" value="P:proton transmembrane transport"/>
    <property type="evidence" value="ECO:0007669"/>
    <property type="project" value="TreeGrafter"/>
</dbReference>
<reference evidence="17" key="1">
    <citation type="submission" date="2022-11" db="EMBL/GenBank/DDBJ databases">
        <authorList>
            <person name="Morgan W.R."/>
            <person name="Tartar A."/>
        </authorList>
    </citation>
    <scope>NUCLEOTIDE SEQUENCE</scope>
    <source>
        <strain evidence="17">ARSEF 373</strain>
    </source>
</reference>
<dbReference type="PROSITE" id="PS50297">
    <property type="entry name" value="ANK_REP_REGION"/>
    <property type="match status" value="1"/>
</dbReference>
<organism evidence="17 18">
    <name type="scientific">Lagenidium giganteum</name>
    <dbReference type="NCBI Taxonomy" id="4803"/>
    <lineage>
        <taxon>Eukaryota</taxon>
        <taxon>Sar</taxon>
        <taxon>Stramenopiles</taxon>
        <taxon>Oomycota</taxon>
        <taxon>Peronosporomycetes</taxon>
        <taxon>Pythiales</taxon>
        <taxon>Pythiaceae</taxon>
    </lineage>
</organism>
<evidence type="ECO:0000256" key="10">
    <source>
        <dbReference type="ARBA" id="ARBA00038148"/>
    </source>
</evidence>
<name>A0AAV2YVA3_9STRA</name>
<dbReference type="InterPro" id="IPR044492">
    <property type="entry name" value="P_typ_ATPase_HD_dom"/>
</dbReference>
<evidence type="ECO:0000256" key="11">
    <source>
        <dbReference type="PROSITE-ProRule" id="PRU00023"/>
    </source>
</evidence>
<keyword evidence="11" id="KW-0040">ANK repeat</keyword>
<evidence type="ECO:0000256" key="3">
    <source>
        <dbReference type="ARBA" id="ARBA00022692"/>
    </source>
</evidence>
<dbReference type="SMART" id="SM00248">
    <property type="entry name" value="ANK"/>
    <property type="match status" value="2"/>
</dbReference>
<evidence type="ECO:0000256" key="12">
    <source>
        <dbReference type="SAM" id="Coils"/>
    </source>
</evidence>
<dbReference type="InterPro" id="IPR008250">
    <property type="entry name" value="ATPase_P-typ_transduc_dom_A_sf"/>
</dbReference>
<dbReference type="Proteomes" id="UP001146120">
    <property type="component" value="Unassembled WGS sequence"/>
</dbReference>
<keyword evidence="8" id="KW-0813">Transport</keyword>
<dbReference type="Pfam" id="PF00689">
    <property type="entry name" value="Cation_ATPase_C"/>
    <property type="match status" value="1"/>
</dbReference>
<dbReference type="Gene3D" id="1.10.287.70">
    <property type="match status" value="1"/>
</dbReference>
<feature type="transmembrane region" description="Helical" evidence="13">
    <location>
        <begin position="364"/>
        <end position="390"/>
    </location>
</feature>
<keyword evidence="5" id="KW-0067">ATP-binding</keyword>
<comment type="similarity">
    <text evidence="10">Belongs to the cation transport ATPase (P-type) (TC 3.A.3) family.</text>
</comment>
<dbReference type="Pfam" id="PF00023">
    <property type="entry name" value="Ank"/>
    <property type="match status" value="1"/>
</dbReference>
<dbReference type="Gene3D" id="3.40.1110.10">
    <property type="entry name" value="Calcium-transporting ATPase, cytoplasmic domain N"/>
    <property type="match status" value="1"/>
</dbReference>
<dbReference type="GO" id="GO:0005886">
    <property type="term" value="C:plasma membrane"/>
    <property type="evidence" value="ECO:0007669"/>
    <property type="project" value="UniProtKB-SubCell"/>
</dbReference>
<feature type="transmembrane region" description="Helical" evidence="13">
    <location>
        <begin position="275"/>
        <end position="293"/>
    </location>
</feature>
<dbReference type="SFLD" id="SFLDS00003">
    <property type="entry name" value="Haloacid_Dehalogenase"/>
    <property type="match status" value="1"/>
</dbReference>
<dbReference type="Gene3D" id="1.20.1110.10">
    <property type="entry name" value="Calcium-transporting ATPase, transmembrane domain"/>
    <property type="match status" value="1"/>
</dbReference>
<dbReference type="InterPro" id="IPR006068">
    <property type="entry name" value="ATPase_P-typ_cation-transptr_C"/>
</dbReference>
<dbReference type="InterPro" id="IPR059000">
    <property type="entry name" value="ATPase_P-type_domA"/>
</dbReference>
<keyword evidence="2" id="KW-1003">Cell membrane</keyword>
<dbReference type="InterPro" id="IPR036412">
    <property type="entry name" value="HAD-like_sf"/>
</dbReference>
<feature type="repeat" description="ANK" evidence="11">
    <location>
        <begin position="86"/>
        <end position="118"/>
    </location>
</feature>
<evidence type="ECO:0000256" key="1">
    <source>
        <dbReference type="ARBA" id="ARBA00004651"/>
    </source>
</evidence>
<dbReference type="GO" id="GO:0005216">
    <property type="term" value="F:monoatomic ion channel activity"/>
    <property type="evidence" value="ECO:0007669"/>
    <property type="project" value="InterPro"/>
</dbReference>
<dbReference type="PANTHER" id="PTHR43294">
    <property type="entry name" value="SODIUM/POTASSIUM-TRANSPORTING ATPASE SUBUNIT ALPHA"/>
    <property type="match status" value="1"/>
</dbReference>
<dbReference type="SUPFAM" id="SSF56784">
    <property type="entry name" value="HAD-like"/>
    <property type="match status" value="1"/>
</dbReference>
<evidence type="ECO:0000256" key="9">
    <source>
        <dbReference type="ARBA" id="ARBA00023136"/>
    </source>
</evidence>
<feature type="transmembrane region" description="Helical" evidence="13">
    <location>
        <begin position="333"/>
        <end position="352"/>
    </location>
</feature>
<feature type="transmembrane region" description="Helical" evidence="13">
    <location>
        <begin position="402"/>
        <end position="421"/>
    </location>
</feature>
<dbReference type="PROSITE" id="PS01229">
    <property type="entry name" value="COF_2"/>
    <property type="match status" value="1"/>
</dbReference>
<dbReference type="SUPFAM" id="SSF81660">
    <property type="entry name" value="Metal cation-transporting ATPase, ATP-binding domain N"/>
    <property type="match status" value="1"/>
</dbReference>
<dbReference type="FunFam" id="1.20.1110.10:FF:000095">
    <property type="entry name" value="Sodium/potassium-transporting ATPase subunit alpha-1"/>
    <property type="match status" value="1"/>
</dbReference>
<evidence type="ECO:0000256" key="5">
    <source>
        <dbReference type="ARBA" id="ARBA00022840"/>
    </source>
</evidence>
<dbReference type="InterPro" id="IPR001757">
    <property type="entry name" value="P_typ_ATPase"/>
</dbReference>
<dbReference type="GO" id="GO:0030007">
    <property type="term" value="P:intracellular potassium ion homeostasis"/>
    <property type="evidence" value="ECO:0007669"/>
    <property type="project" value="TreeGrafter"/>
</dbReference>
<dbReference type="GO" id="GO:0005391">
    <property type="term" value="F:P-type sodium:potassium-exchanging transporter activity"/>
    <property type="evidence" value="ECO:0007669"/>
    <property type="project" value="TreeGrafter"/>
</dbReference>
<dbReference type="GO" id="GO:0016887">
    <property type="term" value="F:ATP hydrolysis activity"/>
    <property type="evidence" value="ECO:0007669"/>
    <property type="project" value="InterPro"/>
</dbReference>
<dbReference type="SUPFAM" id="SSF81665">
    <property type="entry name" value="Calcium ATPase, transmembrane domain M"/>
    <property type="match status" value="1"/>
</dbReference>
<feature type="transmembrane region" description="Helical" evidence="13">
    <location>
        <begin position="1466"/>
        <end position="1485"/>
    </location>
</feature>
<feature type="transmembrane region" description="Helical" evidence="13">
    <location>
        <begin position="602"/>
        <end position="621"/>
    </location>
</feature>
<dbReference type="InterPro" id="IPR018303">
    <property type="entry name" value="ATPase_P-typ_P_site"/>
</dbReference>
<keyword evidence="4" id="KW-0547">Nucleotide-binding</keyword>
<accession>A0AAV2YVA3</accession>
<dbReference type="InterPro" id="IPR002110">
    <property type="entry name" value="Ankyrin_rpt"/>
</dbReference>
<dbReference type="EMBL" id="DAKRPA010000145">
    <property type="protein sequence ID" value="DAZ97159.1"/>
    <property type="molecule type" value="Genomic_DNA"/>
</dbReference>
<feature type="domain" description="Cation-transporting P-type ATPase C-terminal" evidence="16">
    <location>
        <begin position="1307"/>
        <end position="1519"/>
    </location>
</feature>
<evidence type="ECO:0000259" key="14">
    <source>
        <dbReference type="Pfam" id="PF00122"/>
    </source>
</evidence>
<keyword evidence="18" id="KW-1185">Reference proteome</keyword>
<feature type="transmembrane region" description="Helical" evidence="13">
    <location>
        <begin position="798"/>
        <end position="823"/>
    </location>
</feature>
<dbReference type="PRINTS" id="PR00119">
    <property type="entry name" value="CATATPASE"/>
</dbReference>
<dbReference type="Pfam" id="PF13246">
    <property type="entry name" value="Cation_ATPase"/>
    <property type="match status" value="1"/>
</dbReference>
<keyword evidence="9 13" id="KW-0472">Membrane</keyword>
<dbReference type="PANTHER" id="PTHR43294:SF21">
    <property type="entry name" value="CATION TRANSPORTING ATPASE"/>
    <property type="match status" value="1"/>
</dbReference>
<feature type="domain" description="P-type ATPase A" evidence="14">
    <location>
        <begin position="636"/>
        <end position="748"/>
    </location>
</feature>
<dbReference type="Gene3D" id="3.40.50.1000">
    <property type="entry name" value="HAD superfamily/HAD-like"/>
    <property type="match status" value="1"/>
</dbReference>
<evidence type="ECO:0000256" key="4">
    <source>
        <dbReference type="ARBA" id="ARBA00022741"/>
    </source>
</evidence>
<comment type="subcellular location">
    <subcellularLocation>
        <location evidence="1">Cell membrane</location>
        <topology evidence="1">Multi-pass membrane protein</topology>
    </subcellularLocation>
</comment>
<comment type="caution">
    <text evidence="17">The sequence shown here is derived from an EMBL/GenBank/DDBJ whole genome shotgun (WGS) entry which is preliminary data.</text>
</comment>
<dbReference type="PROSITE" id="PS00154">
    <property type="entry name" value="ATPASE_E1_E2"/>
    <property type="match status" value="1"/>
</dbReference>
<dbReference type="GO" id="GO:0005524">
    <property type="term" value="F:ATP binding"/>
    <property type="evidence" value="ECO:0007669"/>
    <property type="project" value="UniProtKB-KW"/>
</dbReference>
<dbReference type="InterPro" id="IPR050510">
    <property type="entry name" value="Cation_transp_ATPase_P-type"/>
</dbReference>
<protein>
    <submittedName>
        <fullName evidence="17">Uncharacterized protein</fullName>
    </submittedName>
</protein>
<feature type="transmembrane region" description="Helical" evidence="13">
    <location>
        <begin position="1357"/>
        <end position="1382"/>
    </location>
</feature>
<dbReference type="FunFam" id="3.40.50.1000:FF:000083">
    <property type="entry name" value="Sodium/potassium-transporting ATPase subunit alpha"/>
    <property type="match status" value="1"/>
</dbReference>
<dbReference type="SUPFAM" id="SSF81653">
    <property type="entry name" value="Calcium ATPase, transduction domain A"/>
    <property type="match status" value="1"/>
</dbReference>
<feature type="transmembrane region" description="Helical" evidence="13">
    <location>
        <begin position="305"/>
        <end position="321"/>
    </location>
</feature>
<feature type="transmembrane region" description="Helical" evidence="13">
    <location>
        <begin position="1428"/>
        <end position="1446"/>
    </location>
</feature>
<evidence type="ECO:0000259" key="15">
    <source>
        <dbReference type="Pfam" id="PF00520"/>
    </source>
</evidence>
<evidence type="ECO:0000256" key="8">
    <source>
        <dbReference type="ARBA" id="ARBA00023065"/>
    </source>
</evidence>
<dbReference type="SUPFAM" id="SSF48403">
    <property type="entry name" value="Ankyrin repeat"/>
    <property type="match status" value="1"/>
</dbReference>
<proteinExistence type="inferred from homology"/>
<feature type="domain" description="Ion transport" evidence="15">
    <location>
        <begin position="309"/>
        <end position="491"/>
    </location>
</feature>
<keyword evidence="7 13" id="KW-1133">Transmembrane helix</keyword>
<sequence>MADELAAIVGNDERIPWRYSKDWNRIIELIKKDPAKLVPLLLELSLDWRSACLCQVAMRCGHDEGLVAVVEIMLQLGADPASKTEDGETPLYAAVCGNSLKACELILRRGVNPNVQVVENDDETTRLFLISQMCTWDANLFRDFCRKGRAKALAQYLDNFRIIPDPPREPCQVAVYFHDLHQFYGPPWLALTDTPLNDVLTSTEDVRALVAHPVFDRVLTLKWGGRVGLRLESLMPLVYVYVAIRFLIGLFLSTLSKRLTKRLLWFSSSFGRSMFLSESLLFLIMLVSTYTSFVSSDGSPGSKTSMVTSVMLLLLEALDIARRQWSYFRYVTNWINLSAYVGVLVLGCFFSEQPSSDDVQMARAIVIVLLCFCGLDYLQMISLTGLLIAITFKMLNDVIKFVVLYGVFQFGFSAAFLLLFHDQGSRYDSYGNSFMATFLMLVGDFDSDLFLRLDGTKAIVGNTLVVVYLVGAMVMLLNLLIAMMSTTYQQVLDSAKTARSIARAETIMRMENDCELFELVEGDESAGKISDLRQTQEDLKAHTAELIEKLKGDLKLEFEQQLAKQHELTIKHLEKKIESALQKLISSVDCTLDADTTIMLNLYLAVILFAVVVITCTFAFVRQMSTDKIMDSFQNMLPPLSSVIRDGKTMAVSATELVEGDLVWIKSGEKVPADLRLLLCSDLKVVCSSLTGQSKPMSCTAEAQERNVRALECTNVVFNGSVCRDGSALGLVLAVGDSTVIGKIAALASRTKPRETALETEFRALVRFITVIAVVMSTIFFIIDVIRSNGHDVLDLFVNGYLVIFVANVPQGLPATVTCILAITARKLSARDVLVKRLECIETLGSVTLIATDKTGTLTKNTMTVTDVWYGKEFVRHQSDVISCDIEPMIDFVHSHSLQAALYRCCSICNSAYPLDTAAPVPLIPSDPQQIPRPVVARRSNAWKQKREILHRKYAGNASDVALLRFCDTQFPIEAMRAKFPIIFEIPFNSLNKWQLVIVNAIEAEKSDEKQSVFDIYLKGAPEVVIKKCRTHLTSTGKEEWIGEDFLKEFVAAYETFGGNGRRVLAVATTRFTKTSPEPFDQENPTYRMDNLCFVALVAIVDPPREDVEAAVASLRDAGVKVFMITGDHPSTAMSIAKQIGLCSSNASVLELNDSSTLPNLITKVWRDKDCAVVHGAVIDSLKPGHWECLLAKTAVVFARTTPHHKLEIVRRCQGRGEVVGVVGDGVNDAPALKQADVGIAMGNAGGEVARGAADIVLIKDTFSSVVLGIKQGRTLFDNLVKTTAHTLSHLLPEIVPVLLNLGCGYPLGLSSLQILSIDLGTELAPAIAIAYEEAESGLMKQPPRNPKHDRLVSRGLLIYSYLIAGAIESVLSFVAYVLVFWQHGISISDLYGSADNWMAGSPDLCVNIGTSQETCYNDEQQLHIANMARSACFIVVVMGQLWHVWSCKTRKASVFVEGVLDNRSMIHGVCIGLILLLLLVYLPGVQDVMQTAEVSYEPWLISVAVGVALLIYNELNKKWMRQNQHPRWLQPFMMW</sequence>
<dbReference type="Gene3D" id="2.70.150.10">
    <property type="entry name" value="Calcium-transporting ATPase, cytoplasmic transduction domain A"/>
    <property type="match status" value="1"/>
</dbReference>
<gene>
    <name evidence="17" type="ORF">N0F65_004773</name>
</gene>
<keyword evidence="8" id="KW-0406">Ion transport</keyword>
<dbReference type="Pfam" id="PF00520">
    <property type="entry name" value="Ion_trans"/>
    <property type="match status" value="1"/>
</dbReference>
<keyword evidence="12" id="KW-0175">Coiled coil</keyword>
<evidence type="ECO:0000256" key="13">
    <source>
        <dbReference type="SAM" id="Phobius"/>
    </source>
</evidence>
<dbReference type="GO" id="GO:1990573">
    <property type="term" value="P:potassium ion import across plasma membrane"/>
    <property type="evidence" value="ECO:0007669"/>
    <property type="project" value="TreeGrafter"/>
</dbReference>
<evidence type="ECO:0000313" key="18">
    <source>
        <dbReference type="Proteomes" id="UP001146120"/>
    </source>
</evidence>
<dbReference type="InterPro" id="IPR036770">
    <property type="entry name" value="Ankyrin_rpt-contain_sf"/>
</dbReference>
<evidence type="ECO:0000256" key="7">
    <source>
        <dbReference type="ARBA" id="ARBA00022989"/>
    </source>
</evidence>
<evidence type="ECO:0000256" key="6">
    <source>
        <dbReference type="ARBA" id="ARBA00022967"/>
    </source>
</evidence>
<feature type="coiled-coil region" evidence="12">
    <location>
        <begin position="556"/>
        <end position="583"/>
    </location>
</feature>
<dbReference type="SFLD" id="SFLDF00027">
    <property type="entry name" value="p-type_atpase"/>
    <property type="match status" value="1"/>
</dbReference>
<feature type="transmembrane region" description="Helical" evidence="13">
    <location>
        <begin position="463"/>
        <end position="484"/>
    </location>
</feature>
<dbReference type="InterPro" id="IPR023214">
    <property type="entry name" value="HAD_sf"/>
</dbReference>
<dbReference type="PROSITE" id="PS50088">
    <property type="entry name" value="ANK_REPEAT"/>
    <property type="match status" value="1"/>
</dbReference>
<evidence type="ECO:0000259" key="16">
    <source>
        <dbReference type="Pfam" id="PF00689"/>
    </source>
</evidence>
<dbReference type="SFLD" id="SFLDG00002">
    <property type="entry name" value="C1.7:_P-type_atpase_like"/>
    <property type="match status" value="1"/>
</dbReference>